<feature type="domain" description="DNA2/NAM7 helicase helicase" evidence="2">
    <location>
        <begin position="497"/>
        <end position="879"/>
    </location>
</feature>
<dbReference type="InterPro" id="IPR027417">
    <property type="entry name" value="P-loop_NTPase"/>
</dbReference>
<accession>A0ABN8L565</accession>
<evidence type="ECO:0000259" key="3">
    <source>
        <dbReference type="Pfam" id="PF25396"/>
    </source>
</evidence>
<dbReference type="Pfam" id="PF13086">
    <property type="entry name" value="AAA_11"/>
    <property type="match status" value="1"/>
</dbReference>
<reference evidence="4" key="1">
    <citation type="submission" date="2021-12" db="EMBL/GenBank/DDBJ databases">
        <authorList>
            <person name="King R."/>
        </authorList>
    </citation>
    <scope>NUCLEOTIDE SEQUENCE</scope>
</reference>
<dbReference type="InterPro" id="IPR057373">
    <property type="entry name" value="ZNFX1"/>
</dbReference>
<dbReference type="PANTHER" id="PTHR10887">
    <property type="entry name" value="DNA2/NAM7 HELICASE FAMILY"/>
    <property type="match status" value="1"/>
</dbReference>
<evidence type="ECO:0000313" key="4">
    <source>
        <dbReference type="EMBL" id="CAH2980996.1"/>
    </source>
</evidence>
<organism evidence="4 5">
    <name type="scientific">Chilo suppressalis</name>
    <name type="common">Asiatic rice borer moth</name>
    <dbReference type="NCBI Taxonomy" id="168631"/>
    <lineage>
        <taxon>Eukaryota</taxon>
        <taxon>Metazoa</taxon>
        <taxon>Ecdysozoa</taxon>
        <taxon>Arthropoda</taxon>
        <taxon>Hexapoda</taxon>
        <taxon>Insecta</taxon>
        <taxon>Pterygota</taxon>
        <taxon>Neoptera</taxon>
        <taxon>Endopterygota</taxon>
        <taxon>Lepidoptera</taxon>
        <taxon>Glossata</taxon>
        <taxon>Ditrysia</taxon>
        <taxon>Pyraloidea</taxon>
        <taxon>Crambidae</taxon>
        <taxon>Crambinae</taxon>
        <taxon>Chilo</taxon>
    </lineage>
</organism>
<sequence length="892" mass="103119">MCDGNKSSLRIDWFDGTLVAASSSNSNVITASNFDDEDQPQQQTQVKPQYVEKKPIGFNRLQQISLLKGFALTLEVAHRPGFWMLLDMELKGDFIVLIVDVLTNIYNSLEPYEKSRISTLLKTKFEKSMFLKTLNNYLTNLPFIRVVEKRMNTHFWDNPEVFYSNVILLFETMVNYDQKNIELLIEINDLLSITESSIVGVKEEHTERFSDELFVRIHKLQCKLGNLINKITDDDIPQSFKIINKDPNSFRNLSIFPTRGDLLANNQLLIQPNIVNGAYPSVETYLDLQFKLLREDCFGALRDGICSFINNPSKRRYENIRVHPKVRVIHTFVSNNKVGYLVDIAWKHRNNDSEFDTKKFAYNKQLMFGSLLLFTNDNFDTILCATVLDSNYNLLSDGYIAVSFESPVSKKIFLEPYLMVESEVFFEPYHRVLRVLQTFKESDMPMRKYIVDVQNETLPPSYLNVDTIYSITHTKISEELQFNVLNHDSWPESEIFELDDSQLEAFKLALTREFAVIQGPPGTGKTFIGVKIASMLLKNLSLEGTPMLIICYTNHALDQFLEGIHSVTQNIVRLGSQSKSKLLEGYTLNNLRSKVKSKYSHLYGKKRSELEKLFKGMTELQTEIEKCEKEILTYKTIKANLEIGGKLYELKNYDEDPVLSWLFDDVEHGKETMIDDSDDWEKQFDEVSVEDNKIETCFSAKWALKEIDSMMNSIKYVKDVTDDLLEGQKMIDKFDTAIRKIRKRISCFKEHVSLGLTEITENSISNVSNLYSLTKEQRWKLYYKCIGPIKKELMVKMNELLDQHTTCNKELEEVSTLVDGDVMRTARVVGVTTTTAARRHDLMRRLNSQIVIVEEAAEVLEAHIVASLTHHCQHLILIGKEIHFFLYKIFSY</sequence>
<dbReference type="Pfam" id="PF25396">
    <property type="entry name" value="ZNFX1"/>
    <property type="match status" value="1"/>
</dbReference>
<proteinExistence type="predicted"/>
<evidence type="ECO:0000256" key="1">
    <source>
        <dbReference type="SAM" id="Coils"/>
    </source>
</evidence>
<evidence type="ECO:0000313" key="5">
    <source>
        <dbReference type="Proteomes" id="UP001153292"/>
    </source>
</evidence>
<feature type="coiled-coil region" evidence="1">
    <location>
        <begin position="610"/>
        <end position="637"/>
    </location>
</feature>
<dbReference type="EMBL" id="OU963904">
    <property type="protein sequence ID" value="CAH2980996.1"/>
    <property type="molecule type" value="Genomic_DNA"/>
</dbReference>
<keyword evidence="5" id="KW-1185">Reference proteome</keyword>
<keyword evidence="1" id="KW-0175">Coiled coil</keyword>
<protein>
    <recommendedName>
        <fullName evidence="6">DNA2/NAM7 helicase helicase domain-containing protein</fullName>
    </recommendedName>
</protein>
<name>A0ABN8L565_CHISP</name>
<dbReference type="Proteomes" id="UP001153292">
    <property type="component" value="Chromosome 11"/>
</dbReference>
<dbReference type="SUPFAM" id="SSF52540">
    <property type="entry name" value="P-loop containing nucleoside triphosphate hydrolases"/>
    <property type="match status" value="1"/>
</dbReference>
<feature type="domain" description="ZNFX1" evidence="3">
    <location>
        <begin position="316"/>
        <end position="423"/>
    </location>
</feature>
<dbReference type="Gene3D" id="3.40.50.300">
    <property type="entry name" value="P-loop containing nucleotide triphosphate hydrolases"/>
    <property type="match status" value="2"/>
</dbReference>
<gene>
    <name evidence="4" type="ORF">CHILSU_LOCUS1590</name>
</gene>
<dbReference type="InterPro" id="IPR045055">
    <property type="entry name" value="DNA2/NAM7-like"/>
</dbReference>
<evidence type="ECO:0000259" key="2">
    <source>
        <dbReference type="Pfam" id="PF13086"/>
    </source>
</evidence>
<dbReference type="InterPro" id="IPR041677">
    <property type="entry name" value="DNA2/NAM7_AAA_11"/>
</dbReference>
<dbReference type="PANTHER" id="PTHR10887:SF341">
    <property type="entry name" value="NFX1-TYPE ZINC FINGER-CONTAINING PROTEIN 1"/>
    <property type="match status" value="1"/>
</dbReference>
<evidence type="ECO:0008006" key="6">
    <source>
        <dbReference type="Google" id="ProtNLM"/>
    </source>
</evidence>